<organism evidence="2 3">
    <name type="scientific">Sutterella megalosphaeroides</name>
    <dbReference type="NCBI Taxonomy" id="2494234"/>
    <lineage>
        <taxon>Bacteria</taxon>
        <taxon>Pseudomonadati</taxon>
        <taxon>Pseudomonadota</taxon>
        <taxon>Betaproteobacteria</taxon>
        <taxon>Burkholderiales</taxon>
        <taxon>Sutterellaceae</taxon>
        <taxon>Sutterella</taxon>
    </lineage>
</organism>
<gene>
    <name evidence="2" type="ORF">SUTMEG_08030</name>
</gene>
<dbReference type="AlphaFoldDB" id="A0A2Z6I998"/>
<dbReference type="RefSeq" id="WP_179950566.1">
    <property type="nucleotide sequence ID" value="NZ_AP018786.1"/>
</dbReference>
<dbReference type="EMBL" id="AP018786">
    <property type="protein sequence ID" value="BBF22912.1"/>
    <property type="molecule type" value="Genomic_DNA"/>
</dbReference>
<accession>A0A2Z6I998</accession>
<feature type="signal peptide" evidence="1">
    <location>
        <begin position="1"/>
        <end position="20"/>
    </location>
</feature>
<protein>
    <submittedName>
        <fullName evidence="2">Uncharacterized protein</fullName>
    </submittedName>
</protein>
<evidence type="ECO:0000313" key="3">
    <source>
        <dbReference type="Proteomes" id="UP000271003"/>
    </source>
</evidence>
<dbReference type="KEGG" id="sutt:SUTMEG_08030"/>
<name>A0A2Z6I998_9BURK</name>
<evidence type="ECO:0000256" key="1">
    <source>
        <dbReference type="SAM" id="SignalP"/>
    </source>
</evidence>
<proteinExistence type="predicted"/>
<keyword evidence="1" id="KW-0732">Signal</keyword>
<feature type="chain" id="PRO_5016347552" evidence="1">
    <location>
        <begin position="21"/>
        <end position="158"/>
    </location>
</feature>
<reference evidence="2 3" key="1">
    <citation type="journal article" date="2018" name="Int. J. Syst. Evol. Microbiol.">
        <title>Mesosutterella multiformis gen. nov., sp. nov., a member of the family Sutterellaceae and Sutterella megalosphaeroides sp. nov., isolated from human faeces.</title>
        <authorList>
            <person name="Sakamoto M."/>
            <person name="Ikeyama N."/>
            <person name="Kunihiro T."/>
            <person name="Iino T."/>
            <person name="Yuki M."/>
            <person name="Ohkuma M."/>
        </authorList>
    </citation>
    <scope>NUCLEOTIDE SEQUENCE [LARGE SCALE GENOMIC DNA]</scope>
    <source>
        <strain evidence="2 3">6FBBBH3</strain>
    </source>
</reference>
<evidence type="ECO:0000313" key="2">
    <source>
        <dbReference type="EMBL" id="BBF22912.1"/>
    </source>
</evidence>
<keyword evidence="3" id="KW-1185">Reference proteome</keyword>
<sequence>MSPFKFVCCAFALASAFALLAPDTMVSAVAPFSPVSNASAANLPCSGKMGGIERCVEGRFLCRNGQFSRSKKVCDASVVGQNGNAARSFAGSNAANPAVANRLNGSTGMKGSTGTRPFRLNQPCSGKMGGIERCVEGRFLCRNGEFSRSKKVCDPSHL</sequence>
<dbReference type="Proteomes" id="UP000271003">
    <property type="component" value="Chromosome"/>
</dbReference>